<dbReference type="RefSeq" id="WP_012418566.1">
    <property type="nucleotide sequence ID" value="NC_010645.1"/>
</dbReference>
<feature type="transmembrane region" description="Helical" evidence="8">
    <location>
        <begin position="217"/>
        <end position="235"/>
    </location>
</feature>
<evidence type="ECO:0000256" key="3">
    <source>
        <dbReference type="ARBA" id="ARBA00022676"/>
    </source>
</evidence>
<dbReference type="GO" id="GO:0016763">
    <property type="term" value="F:pentosyltransferase activity"/>
    <property type="evidence" value="ECO:0007669"/>
    <property type="project" value="TreeGrafter"/>
</dbReference>
<evidence type="ECO:0000256" key="5">
    <source>
        <dbReference type="ARBA" id="ARBA00022692"/>
    </source>
</evidence>
<evidence type="ECO:0000313" key="10">
    <source>
        <dbReference type="EMBL" id="CAJ50537.1"/>
    </source>
</evidence>
<reference evidence="10 11" key="1">
    <citation type="journal article" date="2006" name="J. Bacteriol.">
        <title>Comparison of the genome sequence of the poultry pathogen Bordetella avium with those of B. bronchiseptica, B. pertussis, and B. parapertussis reveals extensive diversity in surface structures associated with host interaction.</title>
        <authorList>
            <person name="Sebaihia M."/>
            <person name="Preston A."/>
            <person name="Maskell D.J."/>
            <person name="Kuzmiak H."/>
            <person name="Connell T.D."/>
            <person name="King N.D."/>
            <person name="Orndorff P.E."/>
            <person name="Miyamoto D.M."/>
            <person name="Thomson N.R."/>
            <person name="Harris D."/>
            <person name="Goble A."/>
            <person name="Lord A."/>
            <person name="Murphy L."/>
            <person name="Quail M.A."/>
            <person name="Rutter S."/>
            <person name="Squares R."/>
            <person name="Squares S."/>
            <person name="Woodward J."/>
            <person name="Parkhill J."/>
            <person name="Temple L.M."/>
        </authorList>
    </citation>
    <scope>NUCLEOTIDE SEQUENCE [LARGE SCALE GENOMIC DNA]</scope>
    <source>
        <strain evidence="10 11">197N</strain>
    </source>
</reference>
<keyword evidence="11" id="KW-1185">Reference proteome</keyword>
<evidence type="ECO:0000256" key="2">
    <source>
        <dbReference type="ARBA" id="ARBA00022475"/>
    </source>
</evidence>
<dbReference type="PANTHER" id="PTHR33908">
    <property type="entry name" value="MANNOSYLTRANSFERASE YKCB-RELATED"/>
    <property type="match status" value="1"/>
</dbReference>
<organism evidence="10 11">
    <name type="scientific">Bordetella avium (strain 197N)</name>
    <dbReference type="NCBI Taxonomy" id="360910"/>
    <lineage>
        <taxon>Bacteria</taxon>
        <taxon>Pseudomonadati</taxon>
        <taxon>Pseudomonadota</taxon>
        <taxon>Betaproteobacteria</taxon>
        <taxon>Burkholderiales</taxon>
        <taxon>Alcaligenaceae</taxon>
        <taxon>Bordetella</taxon>
    </lineage>
</organism>
<evidence type="ECO:0000313" key="11">
    <source>
        <dbReference type="Proteomes" id="UP000001977"/>
    </source>
</evidence>
<keyword evidence="3" id="KW-0328">Glycosyltransferase</keyword>
<comment type="subcellular location">
    <subcellularLocation>
        <location evidence="1">Cell membrane</location>
        <topology evidence="1">Multi-pass membrane protein</topology>
    </subcellularLocation>
</comment>
<dbReference type="STRING" id="360910.BAV2927"/>
<keyword evidence="2" id="KW-1003">Cell membrane</keyword>
<feature type="transmembrane region" description="Helical" evidence="8">
    <location>
        <begin position="119"/>
        <end position="138"/>
    </location>
</feature>
<gene>
    <name evidence="10" type="primary">arnT</name>
    <name evidence="10" type="synonym">pqaB</name>
    <name evidence="10" type="ordered locus">BAV2927</name>
</gene>
<feature type="domain" description="Glycosyltransferase RgtA/B/C/D-like" evidence="9">
    <location>
        <begin position="70"/>
        <end position="234"/>
    </location>
</feature>
<keyword evidence="4 10" id="KW-0808">Transferase</keyword>
<dbReference type="AlphaFoldDB" id="Q2KV69"/>
<sequence>MNTAVLSARSATVRWPAWLVLAGVAVWLAFLAGIRPLTLPDEGRYGGVAWEMLRSHSYLVPLMDGMPYFHKPPLYYWLAQASFAVFGLSEWSARLPSLLIAWMSIAGVYAFSRRYRGEAFALCAVLVLSTMPFFYGGAQFANMDMSVAGLITLCVLAGADTIMRVSQGQPWRYMSLATALAAALAVLAKGLIGVVLPAAILFFWLLMRRDWRGFKALIWPPAILLFLLVAVPWFVEMQLRYPSFFHYFFVYQHFERFALSGFNNVQPFWFYPPVLAGLALPWSLWLGGALRRGFWAAEDTDGLRRLMLIWLLVILVFFSLPSSKLIGYILPAVPALAFLVAELVMGAWNQGMRRRALLSLGLGAVLCLLGIIIATLNPRGGSGPLGEQVRAEAQTGDTMVALHHFPFDLGIYTASTEPIWVVDDWSNPEIPTRDNWRKELYDAAIFEPEVGRRVLVSNEVFNARLCAAPTGSRYWVWGQPSDNDAYVSIKGEAPYFSDGRRLVWRVVVNDALRERVCAGKPIGGLPQK</sequence>
<dbReference type="GO" id="GO:0009103">
    <property type="term" value="P:lipopolysaccharide biosynthetic process"/>
    <property type="evidence" value="ECO:0007669"/>
    <property type="project" value="UniProtKB-ARBA"/>
</dbReference>
<feature type="transmembrane region" description="Helical" evidence="8">
    <location>
        <begin position="95"/>
        <end position="112"/>
    </location>
</feature>
<dbReference type="eggNOG" id="COG1807">
    <property type="taxonomic scope" value="Bacteria"/>
</dbReference>
<keyword evidence="7 8" id="KW-0472">Membrane</keyword>
<feature type="transmembrane region" description="Helical" evidence="8">
    <location>
        <begin position="357"/>
        <end position="376"/>
    </location>
</feature>
<evidence type="ECO:0000256" key="6">
    <source>
        <dbReference type="ARBA" id="ARBA00022989"/>
    </source>
</evidence>
<name>Q2KV69_BORA1</name>
<evidence type="ECO:0000256" key="4">
    <source>
        <dbReference type="ARBA" id="ARBA00022679"/>
    </source>
</evidence>
<dbReference type="EMBL" id="AM167904">
    <property type="protein sequence ID" value="CAJ50537.1"/>
    <property type="molecule type" value="Genomic_DNA"/>
</dbReference>
<evidence type="ECO:0000256" key="7">
    <source>
        <dbReference type="ARBA" id="ARBA00023136"/>
    </source>
</evidence>
<keyword evidence="5 8" id="KW-0812">Transmembrane</keyword>
<dbReference type="GO" id="GO:0005886">
    <property type="term" value="C:plasma membrane"/>
    <property type="evidence" value="ECO:0007669"/>
    <property type="project" value="UniProtKB-SubCell"/>
</dbReference>
<dbReference type="HOGENOM" id="CLU_019200_3_0_4"/>
<dbReference type="PANTHER" id="PTHR33908:SF3">
    <property type="entry name" value="UNDECAPRENYL PHOSPHATE-ALPHA-4-AMINO-4-DEOXY-L-ARABINOSE ARABINOSYL TRANSFERASE"/>
    <property type="match status" value="1"/>
</dbReference>
<dbReference type="GeneID" id="92933816"/>
<dbReference type="InterPro" id="IPR050297">
    <property type="entry name" value="LipidA_mod_glycosyltrf_83"/>
</dbReference>
<feature type="transmembrane region" description="Helical" evidence="8">
    <location>
        <begin position="302"/>
        <end position="320"/>
    </location>
</feature>
<evidence type="ECO:0000256" key="8">
    <source>
        <dbReference type="SAM" id="Phobius"/>
    </source>
</evidence>
<dbReference type="InterPro" id="IPR038731">
    <property type="entry name" value="RgtA/B/C-like"/>
</dbReference>
<feature type="transmembrane region" description="Helical" evidence="8">
    <location>
        <begin position="269"/>
        <end position="290"/>
    </location>
</feature>
<dbReference type="OrthoDB" id="9775035at2"/>
<dbReference type="GO" id="GO:0010041">
    <property type="term" value="P:response to iron(III) ion"/>
    <property type="evidence" value="ECO:0007669"/>
    <property type="project" value="TreeGrafter"/>
</dbReference>
<dbReference type="CAZy" id="GT83">
    <property type="family name" value="Glycosyltransferase Family 83"/>
</dbReference>
<feature type="transmembrane region" description="Helical" evidence="8">
    <location>
        <begin position="15"/>
        <end position="34"/>
    </location>
</feature>
<dbReference type="Pfam" id="PF13231">
    <property type="entry name" value="PMT_2"/>
    <property type="match status" value="1"/>
</dbReference>
<keyword evidence="6 8" id="KW-1133">Transmembrane helix</keyword>
<feature type="transmembrane region" description="Helical" evidence="8">
    <location>
        <begin position="326"/>
        <end position="345"/>
    </location>
</feature>
<protein>
    <submittedName>
        <fullName evidence="10">4-amino-4-deoxy-l-arabinose lipid A transferase</fullName>
    </submittedName>
</protein>
<feature type="transmembrane region" description="Helical" evidence="8">
    <location>
        <begin position="179"/>
        <end position="205"/>
    </location>
</feature>
<proteinExistence type="predicted"/>
<accession>Q2KV69</accession>
<dbReference type="Proteomes" id="UP000001977">
    <property type="component" value="Chromosome"/>
</dbReference>
<evidence type="ECO:0000259" key="9">
    <source>
        <dbReference type="Pfam" id="PF13231"/>
    </source>
</evidence>
<evidence type="ECO:0000256" key="1">
    <source>
        <dbReference type="ARBA" id="ARBA00004651"/>
    </source>
</evidence>
<dbReference type="KEGG" id="bav:BAV2927"/>